<dbReference type="EMBL" id="AP018216">
    <property type="protein sequence ID" value="BAY70151.1"/>
    <property type="molecule type" value="Genomic_DNA"/>
</dbReference>
<accession>A0A1Z4KMC9</accession>
<gene>
    <name evidence="2" type="ORF">NIES23_29510</name>
</gene>
<dbReference type="SUPFAM" id="SSF51206">
    <property type="entry name" value="cAMP-binding domain-like"/>
    <property type="match status" value="1"/>
</dbReference>
<evidence type="ECO:0000259" key="1">
    <source>
        <dbReference type="Pfam" id="PF00027"/>
    </source>
</evidence>
<proteinExistence type="predicted"/>
<dbReference type="Proteomes" id="UP000217507">
    <property type="component" value="Chromosome"/>
</dbReference>
<dbReference type="InterPro" id="IPR014710">
    <property type="entry name" value="RmlC-like_jellyroll"/>
</dbReference>
<dbReference type="CDD" id="cd00038">
    <property type="entry name" value="CAP_ED"/>
    <property type="match status" value="1"/>
</dbReference>
<reference evidence="2 3" key="1">
    <citation type="submission" date="2017-06" db="EMBL/GenBank/DDBJ databases">
        <title>Genome sequencing of cyanobaciteial culture collection at National Institute for Environmental Studies (NIES).</title>
        <authorList>
            <person name="Hirose Y."/>
            <person name="Shimura Y."/>
            <person name="Fujisawa T."/>
            <person name="Nakamura Y."/>
            <person name="Kawachi M."/>
        </authorList>
    </citation>
    <scope>NUCLEOTIDE SEQUENCE [LARGE SCALE GENOMIC DNA]</scope>
    <source>
        <strain evidence="2 3">NIES-23</strain>
    </source>
</reference>
<feature type="domain" description="Cyclic nucleotide-binding" evidence="1">
    <location>
        <begin position="47"/>
        <end position="128"/>
    </location>
</feature>
<dbReference type="Gene3D" id="2.60.120.10">
    <property type="entry name" value="Jelly Rolls"/>
    <property type="match status" value="1"/>
</dbReference>
<sequence length="210" mass="24508">MSLDQVQTITSLNSDDQMYESFHEFIRQLLPDFKIDLTLVEPLLEVKKVNKGEFFLREGDVCEVLGLTLKGCLRTFFLKDGKEFTLFFHVEHQPLGDYESFCKQIPACFSCEAIEDSEVLVINHEALEVFEVSPDGQKLLRLHAESLAFMLRDKLLSLFRDTPEQRYLKIIQKEPELLQRIPQYYLASYLGIEPESLSRLKRRVKQQQVS</sequence>
<name>A0A1Z4KMC9_ANAVA</name>
<dbReference type="AlphaFoldDB" id="A0A1Z4KMC9"/>
<dbReference type="Pfam" id="PF00027">
    <property type="entry name" value="cNMP_binding"/>
    <property type="match status" value="1"/>
</dbReference>
<dbReference type="InterPro" id="IPR000595">
    <property type="entry name" value="cNMP-bd_dom"/>
</dbReference>
<evidence type="ECO:0000313" key="2">
    <source>
        <dbReference type="EMBL" id="BAY70151.1"/>
    </source>
</evidence>
<protein>
    <recommendedName>
        <fullName evidence="1">Cyclic nucleotide-binding domain-containing protein</fullName>
    </recommendedName>
</protein>
<organism evidence="2 3">
    <name type="scientific">Trichormus variabilis NIES-23</name>
    <dbReference type="NCBI Taxonomy" id="1973479"/>
    <lineage>
        <taxon>Bacteria</taxon>
        <taxon>Bacillati</taxon>
        <taxon>Cyanobacteriota</taxon>
        <taxon>Cyanophyceae</taxon>
        <taxon>Nostocales</taxon>
        <taxon>Nostocaceae</taxon>
        <taxon>Trichormus</taxon>
    </lineage>
</organism>
<evidence type="ECO:0000313" key="3">
    <source>
        <dbReference type="Proteomes" id="UP000217507"/>
    </source>
</evidence>
<dbReference type="InterPro" id="IPR018490">
    <property type="entry name" value="cNMP-bd_dom_sf"/>
</dbReference>